<dbReference type="Proteomes" id="UP000019249">
    <property type="component" value="Unassembled WGS sequence"/>
</dbReference>
<proteinExistence type="inferred from homology"/>
<feature type="coiled-coil region" evidence="2">
    <location>
        <begin position="362"/>
        <end position="389"/>
    </location>
</feature>
<reference evidence="4 5" key="1">
    <citation type="journal article" date="2014" name="Int. J. Syst. Evol. Microbiol.">
        <title>Listeria floridensis sp. nov., Listeria aquatica sp. nov., Listeria cornellensis sp. nov., Listeria riparia sp. nov. and Listeria grandensis sp. nov., from agricultural and natural environments.</title>
        <authorList>
            <person name="den Bakker H.C."/>
            <person name="Warchocki S."/>
            <person name="Wright E.M."/>
            <person name="Allred A.F."/>
            <person name="Ahlstrom C."/>
            <person name="Manuel C.S."/>
            <person name="Stasiewicz M.J."/>
            <person name="Burrell A."/>
            <person name="Roof S."/>
            <person name="Strawn L."/>
            <person name="Fortes E.D."/>
            <person name="Nightingale K.K."/>
            <person name="Kephart D."/>
            <person name="Wiedmann M."/>
        </authorList>
    </citation>
    <scope>NUCLEOTIDE SEQUENCE [LARGE SCALE GENOMIC DNA]</scope>
    <source>
        <strain evidence="4 5">FSL S10-1187</strain>
    </source>
</reference>
<evidence type="ECO:0000313" key="4">
    <source>
        <dbReference type="EMBL" id="EUJ33943.1"/>
    </source>
</evidence>
<keyword evidence="2" id="KW-0175">Coiled coil</keyword>
<evidence type="ECO:0000256" key="2">
    <source>
        <dbReference type="SAM" id="Coils"/>
    </source>
</evidence>
<keyword evidence="3" id="KW-0472">Membrane</keyword>
<keyword evidence="3" id="KW-0812">Transmembrane</keyword>
<evidence type="ECO:0000256" key="3">
    <source>
        <dbReference type="SAM" id="Phobius"/>
    </source>
</evidence>
<gene>
    <name evidence="4" type="ORF">MFLO_01955</name>
</gene>
<keyword evidence="3" id="KW-1133">Transmembrane helix</keyword>
<comment type="caution">
    <text evidence="4">The sequence shown here is derived from an EMBL/GenBank/DDBJ whole genome shotgun (WGS) entry which is preliminary data.</text>
</comment>
<feature type="transmembrane region" description="Helical" evidence="3">
    <location>
        <begin position="221"/>
        <end position="241"/>
    </location>
</feature>
<evidence type="ECO:0008006" key="6">
    <source>
        <dbReference type="Google" id="ProtNLM"/>
    </source>
</evidence>
<dbReference type="NCBIfam" id="TIGR03926">
    <property type="entry name" value="T7_EssB"/>
    <property type="match status" value="1"/>
</dbReference>
<dbReference type="EMBL" id="AODF01000001">
    <property type="protein sequence ID" value="EUJ33943.1"/>
    <property type="molecule type" value="Genomic_DNA"/>
</dbReference>
<keyword evidence="5" id="KW-1185">Reference proteome</keyword>
<accession>A0ABN0RJ21</accession>
<comment type="similarity">
    <text evidence="1">Belongs to the EssB family.</text>
</comment>
<organism evidence="4 5">
    <name type="scientific">Listeria floridensis FSL S10-1187</name>
    <dbReference type="NCBI Taxonomy" id="1265817"/>
    <lineage>
        <taxon>Bacteria</taxon>
        <taxon>Bacillati</taxon>
        <taxon>Bacillota</taxon>
        <taxon>Bacilli</taxon>
        <taxon>Bacillales</taxon>
        <taxon>Listeriaceae</taxon>
        <taxon>Listeria</taxon>
    </lineage>
</organism>
<sequence>MMKKTIEMDGVNYDFNYEDGNCQVIFPESRTRVKERGQLALLERPAPYFVTAVAKHEHDAYIMNYTISEEASRFDAVLKMTRLEKLRALKNVGTLERLVGTRFTFFIHPENLVFDDNLMPQIIHRGLKDILPPYELSDGKFFKQYQALIIAMFSKKYNFDNLYSGAIQNARGTAFEKQITEAKTVQELTEILQEAYIKEQQNVEKNLALIPRKKFRTFKGLAIGFIIAALILAVPLGYFAFFKVPYQDRLLTANENFLKTDYSKVITDLEDEKPENLPQTAKYQLAFSYLQGEQLDDKKKENIMKTLSLKSDQENLLYWIYNGRGDFDASLDTGKRLQDNVLILYALTKQLEEVQNDKSISGDQAVEKQTKIEEELKKYQEKLTSDEEKSE</sequence>
<name>A0ABN0RJ21_9LIST</name>
<dbReference type="Gene3D" id="1.25.40.680">
    <property type="entry name" value="Type VII secretion system EssB, C-terminal-like domain"/>
    <property type="match status" value="1"/>
</dbReference>
<dbReference type="Pfam" id="PF10140">
    <property type="entry name" value="YukC"/>
    <property type="match status" value="1"/>
</dbReference>
<evidence type="ECO:0000313" key="5">
    <source>
        <dbReference type="Proteomes" id="UP000019249"/>
    </source>
</evidence>
<dbReference type="InterPro" id="IPR018778">
    <property type="entry name" value="T7SS_EssB"/>
</dbReference>
<dbReference type="InterPro" id="IPR042565">
    <property type="entry name" value="T7SS_EssB_C"/>
</dbReference>
<evidence type="ECO:0000256" key="1">
    <source>
        <dbReference type="ARBA" id="ARBA00010163"/>
    </source>
</evidence>
<protein>
    <recommendedName>
        <fullName evidence="6">Type VII secretion protein EssB</fullName>
    </recommendedName>
</protein>
<dbReference type="Gene3D" id="1.10.510.10">
    <property type="entry name" value="Transferase(Phosphotransferase) domain 1"/>
    <property type="match status" value="1"/>
</dbReference>